<keyword evidence="3" id="KW-1185">Reference proteome</keyword>
<sequence>MALSTEQVTSTTIFKDNRRTEKRVRIYIPKNLHGEPVISNIISRYQVTINIRAAQLGSQIPQEGYFDLEIRGKAYQIENVLSYLNGLHVEIEDQLTTEELDGW</sequence>
<evidence type="ECO:0000313" key="2">
    <source>
        <dbReference type="EMBL" id="MDR9895790.1"/>
    </source>
</evidence>
<name>A0AAP5M836_9CYAN</name>
<evidence type="ECO:0000313" key="3">
    <source>
        <dbReference type="Proteomes" id="UP000667802"/>
    </source>
</evidence>
<accession>A0AAP5M836</accession>
<gene>
    <name evidence="2" type="ORF">G7B40_014625</name>
</gene>
<dbReference type="AlphaFoldDB" id="A0AAP5M836"/>
<dbReference type="RefSeq" id="WP_208343145.1">
    <property type="nucleotide sequence ID" value="NZ_CAWQFN010000262.1"/>
</dbReference>
<dbReference type="Gene3D" id="3.30.70.260">
    <property type="match status" value="1"/>
</dbReference>
<feature type="domain" description="NIL" evidence="1">
    <location>
        <begin position="20"/>
        <end position="94"/>
    </location>
</feature>
<dbReference type="InterPro" id="IPR045865">
    <property type="entry name" value="ACT-like_dom_sf"/>
</dbReference>
<dbReference type="SUPFAM" id="SSF55021">
    <property type="entry name" value="ACT-like"/>
    <property type="match status" value="1"/>
</dbReference>
<organism evidence="2 3">
    <name type="scientific">Aetokthonos hydrillicola Thurmond2011</name>
    <dbReference type="NCBI Taxonomy" id="2712845"/>
    <lineage>
        <taxon>Bacteria</taxon>
        <taxon>Bacillati</taxon>
        <taxon>Cyanobacteriota</taxon>
        <taxon>Cyanophyceae</taxon>
        <taxon>Nostocales</taxon>
        <taxon>Hapalosiphonaceae</taxon>
        <taxon>Aetokthonos</taxon>
    </lineage>
</organism>
<dbReference type="EMBL" id="JAALHA020000006">
    <property type="protein sequence ID" value="MDR9895790.1"/>
    <property type="molecule type" value="Genomic_DNA"/>
</dbReference>
<dbReference type="Pfam" id="PF09383">
    <property type="entry name" value="NIL"/>
    <property type="match status" value="1"/>
</dbReference>
<dbReference type="SMART" id="SM00930">
    <property type="entry name" value="NIL"/>
    <property type="match status" value="1"/>
</dbReference>
<protein>
    <submittedName>
        <fullName evidence="2">NIL domain-containing protein</fullName>
    </submittedName>
</protein>
<dbReference type="Proteomes" id="UP000667802">
    <property type="component" value="Unassembled WGS sequence"/>
</dbReference>
<reference evidence="3" key="1">
    <citation type="journal article" date="2021" name="Science">
        <title>Hunting the eagle killer: A cyanobacterial neurotoxin causes vacuolar myelinopathy.</title>
        <authorList>
            <person name="Breinlinger S."/>
            <person name="Phillips T.J."/>
            <person name="Haram B.N."/>
            <person name="Mares J."/>
            <person name="Martinez Yerena J.A."/>
            <person name="Hrouzek P."/>
            <person name="Sobotka R."/>
            <person name="Henderson W.M."/>
            <person name="Schmieder P."/>
            <person name="Williams S.M."/>
            <person name="Lauderdale J.D."/>
            <person name="Wilde H.D."/>
            <person name="Gerrin W."/>
            <person name="Kust A."/>
            <person name="Washington J.W."/>
            <person name="Wagner C."/>
            <person name="Geier B."/>
            <person name="Liebeke M."/>
            <person name="Enke H."/>
            <person name="Niedermeyer T.H.J."/>
            <person name="Wilde S.B."/>
        </authorList>
    </citation>
    <scope>NUCLEOTIDE SEQUENCE [LARGE SCALE GENOMIC DNA]</scope>
    <source>
        <strain evidence="3">Thurmond2011</strain>
    </source>
</reference>
<evidence type="ECO:0000259" key="1">
    <source>
        <dbReference type="SMART" id="SM00930"/>
    </source>
</evidence>
<proteinExistence type="predicted"/>
<comment type="caution">
    <text evidence="2">The sequence shown here is derived from an EMBL/GenBank/DDBJ whole genome shotgun (WGS) entry which is preliminary data.</text>
</comment>
<dbReference type="InterPro" id="IPR018449">
    <property type="entry name" value="NIL_domain"/>
</dbReference>